<dbReference type="PANTHER" id="PTHR23501">
    <property type="entry name" value="MAJOR FACILITATOR SUPERFAMILY"/>
    <property type="match status" value="1"/>
</dbReference>
<dbReference type="InterPro" id="IPR010573">
    <property type="entry name" value="MFS_Str1/Tri12-like"/>
</dbReference>
<evidence type="ECO:0000256" key="6">
    <source>
        <dbReference type="SAM" id="Phobius"/>
    </source>
</evidence>
<evidence type="ECO:0000256" key="2">
    <source>
        <dbReference type="ARBA" id="ARBA00022448"/>
    </source>
</evidence>
<comment type="subcellular location">
    <subcellularLocation>
        <location evidence="1">Membrane</location>
        <topology evidence="1">Multi-pass membrane protein</topology>
    </subcellularLocation>
</comment>
<keyword evidence="5 6" id="KW-0472">Membrane</keyword>
<evidence type="ECO:0000313" key="7">
    <source>
        <dbReference type="EMBL" id="KAK3672363.1"/>
    </source>
</evidence>
<sequence length="208" mass="21312">MQASGAIFWNALLSTWSGGARWILVMAACLLTAFGGSLGTMNPDNVVQTVAIATVAAFGLGGVLVPAATVAMIAAPDALITTCAALSLSVRAVGGAIGYSIYYNIFAGKLKKKLPVLVAEYAVRAGLPLASATVFVETYLTAPAEIGTVPGVTETVLAGALKGSQWAYAESLHYVWFTSVAFGVLAIAAAAALPNTRKFETNRIAVAL</sequence>
<dbReference type="Proteomes" id="UP001274830">
    <property type="component" value="Unassembled WGS sequence"/>
</dbReference>
<dbReference type="EMBL" id="JAUTXT010000033">
    <property type="protein sequence ID" value="KAK3672363.1"/>
    <property type="molecule type" value="Genomic_DNA"/>
</dbReference>
<feature type="transmembrane region" description="Helical" evidence="6">
    <location>
        <begin position="50"/>
        <end position="73"/>
    </location>
</feature>
<dbReference type="PANTHER" id="PTHR23501:SF109">
    <property type="entry name" value="MAJOR FACILITATOR SUPERFAMILY (MFS) PROFILE DOMAIN-CONTAINING PROTEIN-RELATED"/>
    <property type="match status" value="1"/>
</dbReference>
<name>A0AAE0WH99_9PEZI</name>
<protein>
    <submittedName>
        <fullName evidence="7">Uncharacterized protein</fullName>
    </submittedName>
</protein>
<keyword evidence="2" id="KW-0813">Transport</keyword>
<evidence type="ECO:0000256" key="5">
    <source>
        <dbReference type="ARBA" id="ARBA00023136"/>
    </source>
</evidence>
<dbReference type="GO" id="GO:0005886">
    <property type="term" value="C:plasma membrane"/>
    <property type="evidence" value="ECO:0007669"/>
    <property type="project" value="TreeGrafter"/>
</dbReference>
<evidence type="ECO:0000256" key="3">
    <source>
        <dbReference type="ARBA" id="ARBA00022692"/>
    </source>
</evidence>
<evidence type="ECO:0000313" key="8">
    <source>
        <dbReference type="Proteomes" id="UP001274830"/>
    </source>
</evidence>
<evidence type="ECO:0000256" key="4">
    <source>
        <dbReference type="ARBA" id="ARBA00022989"/>
    </source>
</evidence>
<organism evidence="7 8">
    <name type="scientific">Recurvomyces mirabilis</name>
    <dbReference type="NCBI Taxonomy" id="574656"/>
    <lineage>
        <taxon>Eukaryota</taxon>
        <taxon>Fungi</taxon>
        <taxon>Dikarya</taxon>
        <taxon>Ascomycota</taxon>
        <taxon>Pezizomycotina</taxon>
        <taxon>Dothideomycetes</taxon>
        <taxon>Dothideomycetidae</taxon>
        <taxon>Mycosphaerellales</taxon>
        <taxon>Teratosphaeriaceae</taxon>
        <taxon>Recurvomyces</taxon>
    </lineage>
</organism>
<dbReference type="Pfam" id="PF06609">
    <property type="entry name" value="TRI12"/>
    <property type="match status" value="1"/>
</dbReference>
<proteinExistence type="predicted"/>
<dbReference type="GO" id="GO:0022857">
    <property type="term" value="F:transmembrane transporter activity"/>
    <property type="evidence" value="ECO:0007669"/>
    <property type="project" value="InterPro"/>
</dbReference>
<feature type="transmembrane region" description="Helical" evidence="6">
    <location>
        <begin position="20"/>
        <end position="38"/>
    </location>
</feature>
<reference evidence="7" key="1">
    <citation type="submission" date="2023-07" db="EMBL/GenBank/DDBJ databases">
        <title>Black Yeasts Isolated from many extreme environments.</title>
        <authorList>
            <person name="Coleine C."/>
            <person name="Stajich J.E."/>
            <person name="Selbmann L."/>
        </authorList>
    </citation>
    <scope>NUCLEOTIDE SEQUENCE</scope>
    <source>
        <strain evidence="7">CCFEE 5485</strain>
    </source>
</reference>
<gene>
    <name evidence="7" type="ORF">LTR78_007670</name>
</gene>
<keyword evidence="8" id="KW-1185">Reference proteome</keyword>
<dbReference type="AlphaFoldDB" id="A0AAE0WH99"/>
<feature type="transmembrane region" description="Helical" evidence="6">
    <location>
        <begin position="174"/>
        <end position="193"/>
    </location>
</feature>
<evidence type="ECO:0000256" key="1">
    <source>
        <dbReference type="ARBA" id="ARBA00004141"/>
    </source>
</evidence>
<keyword evidence="3 6" id="KW-0812">Transmembrane</keyword>
<keyword evidence="4 6" id="KW-1133">Transmembrane helix</keyword>
<accession>A0AAE0WH99</accession>
<feature type="transmembrane region" description="Helical" evidence="6">
    <location>
        <begin position="79"/>
        <end position="102"/>
    </location>
</feature>
<comment type="caution">
    <text evidence="7">The sequence shown here is derived from an EMBL/GenBank/DDBJ whole genome shotgun (WGS) entry which is preliminary data.</text>
</comment>